<dbReference type="EMBL" id="ADNY01000049">
    <property type="protein sequence ID" value="EFG55118.1"/>
    <property type="molecule type" value="Genomic_DNA"/>
</dbReference>
<comment type="similarity">
    <text evidence="1">Belongs to the protein-tyrosine phosphatase family.</text>
</comment>
<evidence type="ECO:0000313" key="3">
    <source>
        <dbReference type="EMBL" id="EFG55118.1"/>
    </source>
</evidence>
<dbReference type="Pfam" id="PF13350">
    <property type="entry name" value="Y_phosphatase3"/>
    <property type="match status" value="1"/>
</dbReference>
<dbReference type="PANTHER" id="PTHR31126:SF1">
    <property type="entry name" value="TYROSINE SPECIFIC PROTEIN PHOSPHATASES DOMAIN-CONTAINING PROTEIN"/>
    <property type="match status" value="1"/>
</dbReference>
<evidence type="ECO:0000313" key="4">
    <source>
        <dbReference type="Proteomes" id="UP000004069"/>
    </source>
</evidence>
<dbReference type="SUPFAM" id="SSF52799">
    <property type="entry name" value="(Phosphotyrosine protein) phosphatases II"/>
    <property type="match status" value="1"/>
</dbReference>
<dbReference type="Gene3D" id="3.90.190.10">
    <property type="entry name" value="Protein tyrosine phosphatase superfamily"/>
    <property type="match status" value="1"/>
</dbReference>
<name>D4YUN8_9LACO</name>
<protein>
    <recommendedName>
        <fullName evidence="2">Tyrosine specific protein phosphatases domain-containing protein</fullName>
    </recommendedName>
</protein>
<proteinExistence type="inferred from homology"/>
<gene>
    <name evidence="3" type="ORF">HMPREF0493_1249</name>
</gene>
<dbReference type="AlphaFoldDB" id="D4YUN8"/>
<keyword evidence="4" id="KW-1185">Reference proteome</keyword>
<sequence>MHAVKPNVLPVSSVCNPRDLGGYIGFEGRKVKSHRLLRTGKINKISAKDEKFLQEYGLSKIIDLRSPLEYKKCPDHPIPGVQHFAMPLSDEDNTNGGKKDIAKVFEEYRHDQYAGFRMMCDHYHGYVSKKHAQNTIRQILELLVNTPDGAVLFHCSEGKDRTGIIAVIILYLLGVDLETIRQDYLYSNYMLNHYRAKRDKIFKQKGENLEFRANMRILGSVSDAFLDTSLITVEKEYGGLDSFLQNQIGVTPEMRDALRELYLEK</sequence>
<dbReference type="Proteomes" id="UP000004069">
    <property type="component" value="Unassembled WGS sequence"/>
</dbReference>
<dbReference type="STRING" id="83683.B1745_06610"/>
<reference evidence="3 4" key="1">
    <citation type="submission" date="2010-04" db="EMBL/GenBank/DDBJ databases">
        <authorList>
            <person name="Muzny D."/>
            <person name="Qin X."/>
            <person name="Deng J."/>
            <person name="Jiang H."/>
            <person name="Liu Y."/>
            <person name="Qu J."/>
            <person name="Song X.-Z."/>
            <person name="Zhang L."/>
            <person name="Thornton R."/>
            <person name="Coyle M."/>
            <person name="Francisco L."/>
            <person name="Jackson L."/>
            <person name="Javaid M."/>
            <person name="Korchina V."/>
            <person name="Kovar C."/>
            <person name="Mata R."/>
            <person name="Mathew T."/>
            <person name="Ngo R."/>
            <person name="Nguyen L."/>
            <person name="Nguyen N."/>
            <person name="Okwuonu G."/>
            <person name="Ongeri F."/>
            <person name="Pham C."/>
            <person name="Simmons D."/>
            <person name="Wilczek-Boney K."/>
            <person name="Hale W."/>
            <person name="Jakkamsetti A."/>
            <person name="Pham P."/>
            <person name="Ruth R."/>
            <person name="San Lucas F."/>
            <person name="Warren J."/>
            <person name="Zhang J."/>
            <person name="Zhao Z."/>
            <person name="Zhou C."/>
            <person name="Zhu D."/>
            <person name="Lee S."/>
            <person name="Bess C."/>
            <person name="Blankenburg K."/>
            <person name="Forbes L."/>
            <person name="Fu Q."/>
            <person name="Gubbala S."/>
            <person name="Hirani K."/>
            <person name="Jayaseelan J.C."/>
            <person name="Lara F."/>
            <person name="Munidasa M."/>
            <person name="Palculict T."/>
            <person name="Patil S."/>
            <person name="Pu L.-L."/>
            <person name="Saada N."/>
            <person name="Tang L."/>
            <person name="Weissenberger G."/>
            <person name="Zhu Y."/>
            <person name="Hemphill L."/>
            <person name="Shang Y."/>
            <person name="Youmans B."/>
            <person name="Ayvaz T."/>
            <person name="Ross M."/>
            <person name="Santibanez J."/>
            <person name="Aqrawi P."/>
            <person name="Gross S."/>
            <person name="Joshi V."/>
            <person name="Fowler G."/>
            <person name="Nazareth L."/>
            <person name="Reid J."/>
            <person name="Worley K."/>
            <person name="Petrosino J."/>
            <person name="Highlander S."/>
            <person name="Gibbs R."/>
        </authorList>
    </citation>
    <scope>NUCLEOTIDE SEQUENCE [LARGE SCALE GENOMIC DNA]</scope>
    <source>
        <strain evidence="3 4">DSM 11664</strain>
    </source>
</reference>
<dbReference type="InterPro" id="IPR000387">
    <property type="entry name" value="Tyr_Pase_dom"/>
</dbReference>
<evidence type="ECO:0000256" key="1">
    <source>
        <dbReference type="ARBA" id="ARBA00009580"/>
    </source>
</evidence>
<dbReference type="GO" id="GO:0004721">
    <property type="term" value="F:phosphoprotein phosphatase activity"/>
    <property type="evidence" value="ECO:0007669"/>
    <property type="project" value="InterPro"/>
</dbReference>
<dbReference type="InterPro" id="IPR026893">
    <property type="entry name" value="Tyr/Ser_Pase_IphP-type"/>
</dbReference>
<comment type="caution">
    <text evidence="3">The sequence shown here is derived from an EMBL/GenBank/DDBJ whole genome shotgun (WGS) entry which is preliminary data.</text>
</comment>
<dbReference type="PANTHER" id="PTHR31126">
    <property type="entry name" value="TYROSINE-PROTEIN PHOSPHATASE"/>
    <property type="match status" value="1"/>
</dbReference>
<dbReference type="PROSITE" id="PS00383">
    <property type="entry name" value="TYR_PHOSPHATASE_1"/>
    <property type="match status" value="1"/>
</dbReference>
<organism evidence="3 4">
    <name type="scientific">Lactobacillus amylolyticus DSM 11664</name>
    <dbReference type="NCBI Taxonomy" id="585524"/>
    <lineage>
        <taxon>Bacteria</taxon>
        <taxon>Bacillati</taxon>
        <taxon>Bacillota</taxon>
        <taxon>Bacilli</taxon>
        <taxon>Lactobacillales</taxon>
        <taxon>Lactobacillaceae</taxon>
        <taxon>Lactobacillus</taxon>
    </lineage>
</organism>
<evidence type="ECO:0000259" key="2">
    <source>
        <dbReference type="PROSITE" id="PS50056"/>
    </source>
</evidence>
<dbReference type="PROSITE" id="PS50056">
    <property type="entry name" value="TYR_PHOSPHATASE_2"/>
    <property type="match status" value="1"/>
</dbReference>
<dbReference type="InterPro" id="IPR029021">
    <property type="entry name" value="Prot-tyrosine_phosphatase-like"/>
</dbReference>
<accession>D4YUN8</accession>
<feature type="domain" description="Tyrosine specific protein phosphatases" evidence="2">
    <location>
        <begin position="130"/>
        <end position="209"/>
    </location>
</feature>
<dbReference type="eggNOG" id="COG2365">
    <property type="taxonomic scope" value="Bacteria"/>
</dbReference>
<dbReference type="InterPro" id="IPR016130">
    <property type="entry name" value="Tyr_Pase_AS"/>
</dbReference>